<evidence type="ECO:0000256" key="1">
    <source>
        <dbReference type="SAM" id="MobiDB-lite"/>
    </source>
</evidence>
<name>A0A5C5FV67_9BASI</name>
<keyword evidence="3" id="KW-1185">Reference proteome</keyword>
<evidence type="ECO:0000313" key="3">
    <source>
        <dbReference type="Proteomes" id="UP000311382"/>
    </source>
</evidence>
<dbReference type="Proteomes" id="UP000311382">
    <property type="component" value="Unassembled WGS sequence"/>
</dbReference>
<sequence length="144" mass="16033">MLCHAVAVSSLVLSSASSLARPRLLSNSSARRTICPTGSPGCASSVGPSRSRPAAGVASRSTHEIVRRRRFDEMRRLQLWSTHKWLCGKPTSIFTFAPLNAEERDTTLDMIRLPDARRWKALSEVEISEADGWREGNYENLVKH</sequence>
<protein>
    <submittedName>
        <fullName evidence="2">Uncharacterized protein</fullName>
    </submittedName>
</protein>
<feature type="region of interest" description="Disordered" evidence="1">
    <location>
        <begin position="36"/>
        <end position="59"/>
    </location>
</feature>
<organism evidence="2 3">
    <name type="scientific">Rhodotorula diobovata</name>
    <dbReference type="NCBI Taxonomy" id="5288"/>
    <lineage>
        <taxon>Eukaryota</taxon>
        <taxon>Fungi</taxon>
        <taxon>Dikarya</taxon>
        <taxon>Basidiomycota</taxon>
        <taxon>Pucciniomycotina</taxon>
        <taxon>Microbotryomycetes</taxon>
        <taxon>Sporidiobolales</taxon>
        <taxon>Sporidiobolaceae</taxon>
        <taxon>Rhodotorula</taxon>
    </lineage>
</organism>
<gene>
    <name evidence="2" type="ORF">DMC30DRAFT_237458</name>
</gene>
<comment type="caution">
    <text evidence="2">The sequence shown here is derived from an EMBL/GenBank/DDBJ whole genome shotgun (WGS) entry which is preliminary data.</text>
</comment>
<dbReference type="EMBL" id="SOZI01000059">
    <property type="protein sequence ID" value="TNY20728.1"/>
    <property type="molecule type" value="Genomic_DNA"/>
</dbReference>
<proteinExistence type="predicted"/>
<evidence type="ECO:0000313" key="2">
    <source>
        <dbReference type="EMBL" id="TNY20728.1"/>
    </source>
</evidence>
<dbReference type="AlphaFoldDB" id="A0A5C5FV67"/>
<reference evidence="2 3" key="1">
    <citation type="submission" date="2019-03" db="EMBL/GenBank/DDBJ databases">
        <title>Rhodosporidium diobovatum UCD-FST 08-225 genome sequencing, assembly, and annotation.</title>
        <authorList>
            <person name="Fakankun I.U."/>
            <person name="Fristensky B."/>
            <person name="Levin D.B."/>
        </authorList>
    </citation>
    <scope>NUCLEOTIDE SEQUENCE [LARGE SCALE GENOMIC DNA]</scope>
    <source>
        <strain evidence="2 3">UCD-FST 08-225</strain>
    </source>
</reference>
<accession>A0A5C5FV67</accession>